<gene>
    <name evidence="7" type="ORF">HZY91_09840</name>
</gene>
<evidence type="ECO:0000256" key="5">
    <source>
        <dbReference type="SAM" id="Phobius"/>
    </source>
</evidence>
<feature type="transmembrane region" description="Helical" evidence="5">
    <location>
        <begin position="362"/>
        <end position="385"/>
    </location>
</feature>
<keyword evidence="3 5" id="KW-1133">Transmembrane helix</keyword>
<feature type="transmembrane region" description="Helical" evidence="5">
    <location>
        <begin position="84"/>
        <end position="106"/>
    </location>
</feature>
<name>A0ABS0LUX5_9LACT</name>
<keyword evidence="4 5" id="KW-0472">Membrane</keyword>
<dbReference type="InterPro" id="IPR006153">
    <property type="entry name" value="Cation/H_exchanger_TM"/>
</dbReference>
<dbReference type="Pfam" id="PF00999">
    <property type="entry name" value="Na_H_Exchanger"/>
    <property type="match status" value="1"/>
</dbReference>
<dbReference type="PANTHER" id="PTHR31102">
    <property type="match status" value="1"/>
</dbReference>
<sequence>MLLGLGLIMFLGWLSGSFIQRIGIPRLVAYLLIGIVLGPSMLDILDENLLKIAGEVRQIALMIILIKAGLTLDYRDLLKVGKPAVLMCFIPALLEILGIGIVGHYILGITYAESLLLGSVLAAVSPAVLVPRMVGLIDREKGTEKGIPQMILAGGTADDILIFVLFAAFMQVNQEGTFSASLLLSVPITIVFGMLIGGVTGGILSWISRRYKLSNEMLLILSIAMSLVMMGLEKPINNWIPYSGVLAVLTCHLFLREKCPDSATQLANVFNRIWSYAEIFLFACLGVTVNPFYILKAGWRVLMVIGLGLIFRMLGVFLSIFRAGFNRHEIIFIMGSYIPKATVQASLGGIPLMVGFASGELILVAATLAILITAPLGALFIDLYADQLLE</sequence>
<keyword evidence="8" id="KW-1185">Reference proteome</keyword>
<feature type="transmembrane region" description="Helical" evidence="5">
    <location>
        <begin position="276"/>
        <end position="295"/>
    </location>
</feature>
<feature type="domain" description="Cation/H+ exchanger transmembrane" evidence="6">
    <location>
        <begin position="7"/>
        <end position="376"/>
    </location>
</feature>
<feature type="transmembrane region" description="Helical" evidence="5">
    <location>
        <begin position="151"/>
        <end position="170"/>
    </location>
</feature>
<keyword evidence="2 5" id="KW-0812">Transmembrane</keyword>
<evidence type="ECO:0000256" key="4">
    <source>
        <dbReference type="ARBA" id="ARBA00023136"/>
    </source>
</evidence>
<dbReference type="Gene3D" id="1.20.1530.20">
    <property type="match status" value="1"/>
</dbReference>
<comment type="caution">
    <text evidence="7">The sequence shown here is derived from an EMBL/GenBank/DDBJ whole genome shotgun (WGS) entry which is preliminary data.</text>
</comment>
<dbReference type="InterPro" id="IPR038770">
    <property type="entry name" value="Na+/solute_symporter_sf"/>
</dbReference>
<evidence type="ECO:0000256" key="2">
    <source>
        <dbReference type="ARBA" id="ARBA00022692"/>
    </source>
</evidence>
<dbReference type="EMBL" id="JACBXQ010000006">
    <property type="protein sequence ID" value="MBG9987166.1"/>
    <property type="molecule type" value="Genomic_DNA"/>
</dbReference>
<feature type="transmembrane region" description="Helical" evidence="5">
    <location>
        <begin position="337"/>
        <end position="356"/>
    </location>
</feature>
<comment type="subcellular location">
    <subcellularLocation>
        <location evidence="1">Membrane</location>
        <topology evidence="1">Multi-pass membrane protein</topology>
    </subcellularLocation>
</comment>
<evidence type="ECO:0000313" key="8">
    <source>
        <dbReference type="Proteomes" id="UP000721415"/>
    </source>
</evidence>
<protein>
    <submittedName>
        <fullName evidence="7">Cation:proton antiporter</fullName>
    </submittedName>
</protein>
<dbReference type="RefSeq" id="WP_197116079.1">
    <property type="nucleotide sequence ID" value="NZ_JACBXQ010000006.1"/>
</dbReference>
<dbReference type="PANTHER" id="PTHR31102:SF1">
    <property type="entry name" value="CATION_H+ EXCHANGER DOMAIN-CONTAINING PROTEIN"/>
    <property type="match status" value="1"/>
</dbReference>
<accession>A0ABS0LUX5</accession>
<dbReference type="InterPro" id="IPR051843">
    <property type="entry name" value="CPA1_transporter"/>
</dbReference>
<feature type="transmembrane region" description="Helical" evidence="5">
    <location>
        <begin position="112"/>
        <end position="130"/>
    </location>
</feature>
<evidence type="ECO:0000259" key="6">
    <source>
        <dbReference type="Pfam" id="PF00999"/>
    </source>
</evidence>
<feature type="transmembrane region" description="Helical" evidence="5">
    <location>
        <begin position="301"/>
        <end position="325"/>
    </location>
</feature>
<proteinExistence type="predicted"/>
<organism evidence="7 8">
    <name type="scientific">Facklamia lactis</name>
    <dbReference type="NCBI Taxonomy" id="2749967"/>
    <lineage>
        <taxon>Bacteria</taxon>
        <taxon>Bacillati</taxon>
        <taxon>Bacillota</taxon>
        <taxon>Bacilli</taxon>
        <taxon>Lactobacillales</taxon>
        <taxon>Aerococcaceae</taxon>
        <taxon>Facklamia</taxon>
    </lineage>
</organism>
<feature type="transmembrane region" description="Helical" evidence="5">
    <location>
        <begin position="238"/>
        <end position="255"/>
    </location>
</feature>
<evidence type="ECO:0000313" key="7">
    <source>
        <dbReference type="EMBL" id="MBG9987166.1"/>
    </source>
</evidence>
<reference evidence="7 8" key="1">
    <citation type="submission" date="2020-07" db="EMBL/GenBank/DDBJ databases">
        <title>Facklamia lactis sp. nov., isolated from raw milk.</title>
        <authorList>
            <person name="Doll E.V."/>
            <person name="Huptas C."/>
            <person name="Staib L."/>
            <person name="Wenning M."/>
            <person name="Scherer S."/>
        </authorList>
    </citation>
    <scope>NUCLEOTIDE SEQUENCE [LARGE SCALE GENOMIC DNA]</scope>
    <source>
        <strain evidence="7 8">DSM 111018</strain>
    </source>
</reference>
<feature type="transmembrane region" description="Helical" evidence="5">
    <location>
        <begin position="182"/>
        <end position="206"/>
    </location>
</feature>
<evidence type="ECO:0000256" key="1">
    <source>
        <dbReference type="ARBA" id="ARBA00004141"/>
    </source>
</evidence>
<dbReference type="Proteomes" id="UP000721415">
    <property type="component" value="Unassembled WGS sequence"/>
</dbReference>
<evidence type="ECO:0000256" key="3">
    <source>
        <dbReference type="ARBA" id="ARBA00022989"/>
    </source>
</evidence>